<reference evidence="2" key="1">
    <citation type="submission" date="2020-12" db="EMBL/GenBank/DDBJ databases">
        <authorList>
            <person name="Iha C."/>
        </authorList>
    </citation>
    <scope>NUCLEOTIDE SEQUENCE</scope>
</reference>
<sequence length="110" mass="11539">MATDGGEGAPEAPATRSGARPLPPARPPAPESVEGSRRKAFNARFAAMRKDFFGRKRARMTSEIEAAHVAIAALVERVGSALRERPTAPLSASAQSEPGDDKRAGRSKSG</sequence>
<name>A0A8S1IYS5_9CHLO</name>
<evidence type="ECO:0000313" key="3">
    <source>
        <dbReference type="Proteomes" id="UP000708148"/>
    </source>
</evidence>
<accession>A0A8S1IYS5</accession>
<organism evidence="2 3">
    <name type="scientific">Ostreobium quekettii</name>
    <dbReference type="NCBI Taxonomy" id="121088"/>
    <lineage>
        <taxon>Eukaryota</taxon>
        <taxon>Viridiplantae</taxon>
        <taxon>Chlorophyta</taxon>
        <taxon>core chlorophytes</taxon>
        <taxon>Ulvophyceae</taxon>
        <taxon>TCBD clade</taxon>
        <taxon>Bryopsidales</taxon>
        <taxon>Ostreobineae</taxon>
        <taxon>Ostreobiaceae</taxon>
        <taxon>Ostreobium</taxon>
    </lineage>
</organism>
<proteinExistence type="predicted"/>
<feature type="non-terminal residue" evidence="2">
    <location>
        <position position="110"/>
    </location>
</feature>
<feature type="region of interest" description="Disordered" evidence="1">
    <location>
        <begin position="82"/>
        <end position="110"/>
    </location>
</feature>
<feature type="region of interest" description="Disordered" evidence="1">
    <location>
        <begin position="1"/>
        <end position="38"/>
    </location>
</feature>
<comment type="caution">
    <text evidence="2">The sequence shown here is derived from an EMBL/GenBank/DDBJ whole genome shotgun (WGS) entry which is preliminary data.</text>
</comment>
<dbReference type="EMBL" id="CAJHUC010001203">
    <property type="protein sequence ID" value="CAD7700235.1"/>
    <property type="molecule type" value="Genomic_DNA"/>
</dbReference>
<protein>
    <submittedName>
        <fullName evidence="2">Uncharacterized protein</fullName>
    </submittedName>
</protein>
<dbReference type="Proteomes" id="UP000708148">
    <property type="component" value="Unassembled WGS sequence"/>
</dbReference>
<evidence type="ECO:0000256" key="1">
    <source>
        <dbReference type="SAM" id="MobiDB-lite"/>
    </source>
</evidence>
<feature type="compositionally biased region" description="Pro residues" evidence="1">
    <location>
        <begin position="21"/>
        <end position="30"/>
    </location>
</feature>
<dbReference type="AlphaFoldDB" id="A0A8S1IYS5"/>
<gene>
    <name evidence="2" type="ORF">OSTQU699_LOCUS5594</name>
</gene>
<keyword evidence="3" id="KW-1185">Reference proteome</keyword>
<evidence type="ECO:0000313" key="2">
    <source>
        <dbReference type="EMBL" id="CAD7700235.1"/>
    </source>
</evidence>